<evidence type="ECO:0000313" key="2">
    <source>
        <dbReference type="Proteomes" id="UP000001511"/>
    </source>
</evidence>
<dbReference type="EMBL" id="CP002059">
    <property type="protein sequence ID" value="ADI63708.1"/>
    <property type="molecule type" value="Genomic_DNA"/>
</dbReference>
<keyword evidence="2" id="KW-1185">Reference proteome</keyword>
<protein>
    <submittedName>
        <fullName evidence="1">Uncharacterized protein</fullName>
    </submittedName>
</protein>
<dbReference type="eggNOG" id="COG4636">
    <property type="taxonomic scope" value="Bacteria"/>
</dbReference>
<name>D7E4F0_NOSA0</name>
<organism evidence="1 2">
    <name type="scientific">Nostoc azollae (strain 0708)</name>
    <name type="common">Anabaena azollae (strain 0708)</name>
    <dbReference type="NCBI Taxonomy" id="551115"/>
    <lineage>
        <taxon>Bacteria</taxon>
        <taxon>Bacillati</taxon>
        <taxon>Cyanobacteriota</taxon>
        <taxon>Cyanophyceae</taxon>
        <taxon>Nostocales</taxon>
        <taxon>Nostocaceae</taxon>
        <taxon>Trichormus</taxon>
    </lineage>
</organism>
<dbReference type="AlphaFoldDB" id="D7E4F0"/>
<dbReference type="STRING" id="551115.Aazo_1499"/>
<dbReference type="KEGG" id="naz:Aazo_1499"/>
<accession>D7E4F0</accession>
<reference evidence="1 2" key="1">
    <citation type="journal article" date="2010" name="PLoS ONE">
        <title>Genome erosion in a nitrogen-fixing vertically transmitted endosymbiotic multicellular cyanobacterium.</title>
        <authorList>
            <person name="Ran L."/>
            <person name="Larsson J."/>
            <person name="Vigil-Stenman T."/>
            <person name="Nylander J.A."/>
            <person name="Ininbergs K."/>
            <person name="Zheng W.W."/>
            <person name="Lapidus A."/>
            <person name="Lowry S."/>
            <person name="Haselkorn R."/>
            <person name="Bergman B."/>
        </authorList>
    </citation>
    <scope>NUCLEOTIDE SEQUENCE [LARGE SCALE GENOMIC DNA]</scope>
    <source>
        <strain evidence="1 2">0708</strain>
    </source>
</reference>
<sequence>MLLELQQIIVELCQQMLLKNINWQQLENILEEMVEKCAPRIYYSDDRLKFMVSLPEHEKYKELIGDLIKLVLDKLEIDFEPFGSTRLKNERMRQENAWLWCRRLGF</sequence>
<proteinExistence type="predicted"/>
<dbReference type="Proteomes" id="UP000001511">
    <property type="component" value="Chromosome"/>
</dbReference>
<dbReference type="RefSeq" id="WP_013190726.1">
    <property type="nucleotide sequence ID" value="NC_014248.1"/>
</dbReference>
<evidence type="ECO:0000313" key="1">
    <source>
        <dbReference type="EMBL" id="ADI63708.1"/>
    </source>
</evidence>
<dbReference type="PANTHER" id="PTHR47152:SF1">
    <property type="entry name" value="SLL1186 PROTEIN"/>
    <property type="match status" value="1"/>
</dbReference>
<dbReference type="HOGENOM" id="CLU_176246_0_0_3"/>
<gene>
    <name evidence="1" type="ordered locus">Aazo_1499</name>
</gene>
<dbReference type="PANTHER" id="PTHR47152">
    <property type="entry name" value="SLR2084 PROTEIN-RELATED"/>
    <property type="match status" value="1"/>
</dbReference>